<keyword evidence="8" id="KW-0560">Oxidoreductase</keyword>
<feature type="compositionally biased region" description="Polar residues" evidence="14">
    <location>
        <begin position="464"/>
        <end position="478"/>
    </location>
</feature>
<evidence type="ECO:0000256" key="3">
    <source>
        <dbReference type="ARBA" id="ARBA00022723"/>
    </source>
</evidence>
<evidence type="ECO:0000259" key="15">
    <source>
        <dbReference type="PROSITE" id="PS50016"/>
    </source>
</evidence>
<dbReference type="Pfam" id="PF02373">
    <property type="entry name" value="JmjC"/>
    <property type="match status" value="1"/>
</dbReference>
<feature type="compositionally biased region" description="Basic and acidic residues" evidence="14">
    <location>
        <begin position="485"/>
        <end position="494"/>
    </location>
</feature>
<dbReference type="InterPro" id="IPR011011">
    <property type="entry name" value="Znf_FYVE_PHD"/>
</dbReference>
<evidence type="ECO:0000259" key="16">
    <source>
        <dbReference type="PROSITE" id="PS51184"/>
    </source>
</evidence>
<evidence type="ECO:0000313" key="18">
    <source>
        <dbReference type="Proteomes" id="UP000694386"/>
    </source>
</evidence>
<sequence>MPVYCLCRKPYDVNHFMIECDLCQDWFHGSCVGVEEEKAADIDIYHCPDCEVLHGPSIMKNSHESSKAHEALKRKPVMTGSPVFIHQLQGKTFDSADEVILKPTGSQLTVEFLEESSFSIPILVLKKDGLGMTLPPPSFTVGDVEQYVGSDKEIDVIDVACQTSCKMMLGDFVKYYYSGKREKIFNVISLEFSNTRLSNIVEMPKIVSKLSWIENLWPEECGFERPKVQKYCFMSVQDSYTDFHIEFGGTSVWYHVLKGEKIFYLIHPTDANLTLFKCWRNSSKQREMFFGDQVDKCYKCSVKQGQTLFIPPGWIHAVLNPLDCLAFGGNFLHSLNIEMQLKAYETEKQLSTADLFKFPSFETIYWHVGKQILDILGGLRENGRCPAPYLVRGSKALNVAFQAWTRKEVLADHQDAIPETVQIIQLIEDLAREIGLVEDTSQQNIQKVNTIFGVQQLFLTNSSSLTRPTHSASESKPTLSLPSKSDSKEKEPKNKGVFKNAKQQDEECQVLGSDDQCTDHLRDLNNHQVLKVGDSQKVDAYLNDSGDDSKSDNVYDGNESSMALMMANGSTKREKSLSQSWRAKIIKKEDNSRLVKEQVTGDQFDLDSNVELQTEERLGKEKMNLVVNPNIPPNLPHVKFCSGQKQIHEQGESVITPENCKIDKEIMEGVEDKRWNGSGFSRILDPLKAREQVDSPGSDVLTEDPDSSSNKEAIQDIVSMPKLQYSSPSPAPCSLQTWWSEGQDQSIESSSSGLGMVPNSLVSQHIRKKWPIKRLAYWRTESTEENNRVNKQDSLGTCSKDAEHIHLFLDDDDDDDLVLKSLPKKRRISDDAPWIPSARVIPPVPKQDRPVRKSTRVASTEVSLPAAATKLAQQVKNVKLTLK</sequence>
<keyword evidence="11" id="KW-0804">Transcription</keyword>
<dbReference type="SUPFAM" id="SSF51197">
    <property type="entry name" value="Clavaminate synthase-like"/>
    <property type="match status" value="1"/>
</dbReference>
<protein>
    <recommendedName>
        <fullName evidence="19">PHD finger protein 8</fullName>
    </recommendedName>
</protein>
<keyword evidence="6" id="KW-0156">Chromatin regulator</keyword>
<evidence type="ECO:0000313" key="17">
    <source>
        <dbReference type="Ensembl" id="ENSCGRP00001011604.1"/>
    </source>
</evidence>
<keyword evidence="7" id="KW-0223">Dioxygenase</keyword>
<evidence type="ECO:0000256" key="11">
    <source>
        <dbReference type="ARBA" id="ARBA00023163"/>
    </source>
</evidence>
<dbReference type="PROSITE" id="PS01359">
    <property type="entry name" value="ZF_PHD_1"/>
    <property type="match status" value="1"/>
</dbReference>
<dbReference type="PANTHER" id="PTHR23123">
    <property type="entry name" value="PHD/F-BOX CONTAINING PROTEIN"/>
    <property type="match status" value="1"/>
</dbReference>
<dbReference type="PROSITE" id="PS50016">
    <property type="entry name" value="ZF_PHD_2"/>
    <property type="match status" value="1"/>
</dbReference>
<dbReference type="SUPFAM" id="SSF57903">
    <property type="entry name" value="FYVE/PHD zinc finger"/>
    <property type="match status" value="1"/>
</dbReference>
<evidence type="ECO:0000256" key="6">
    <source>
        <dbReference type="ARBA" id="ARBA00022853"/>
    </source>
</evidence>
<evidence type="ECO:0000256" key="5">
    <source>
        <dbReference type="ARBA" id="ARBA00022833"/>
    </source>
</evidence>
<dbReference type="GO" id="GO:0032452">
    <property type="term" value="F:histone demethylase activity"/>
    <property type="evidence" value="ECO:0007669"/>
    <property type="project" value="UniProtKB-ARBA"/>
</dbReference>
<dbReference type="InterPro" id="IPR001965">
    <property type="entry name" value="Znf_PHD"/>
</dbReference>
<evidence type="ECO:0000256" key="1">
    <source>
        <dbReference type="ARBA" id="ARBA00004123"/>
    </source>
</evidence>
<comment type="similarity">
    <text evidence="2">Belongs to the JHDM1 histone demethylase family. JHDM1D subfamily.</text>
</comment>
<evidence type="ECO:0000256" key="4">
    <source>
        <dbReference type="ARBA" id="ARBA00022771"/>
    </source>
</evidence>
<name>A0A8C2M2G2_CRIGR</name>
<dbReference type="Pfam" id="PF17811">
    <property type="entry name" value="JHD"/>
    <property type="match status" value="1"/>
</dbReference>
<dbReference type="InterPro" id="IPR050690">
    <property type="entry name" value="JHDM1_Histone_Demethylase"/>
</dbReference>
<keyword evidence="3" id="KW-0479">Metal-binding</keyword>
<evidence type="ECO:0000256" key="7">
    <source>
        <dbReference type="ARBA" id="ARBA00022964"/>
    </source>
</evidence>
<dbReference type="GO" id="GO:0005634">
    <property type="term" value="C:nucleus"/>
    <property type="evidence" value="ECO:0007669"/>
    <property type="project" value="UniProtKB-SubCell"/>
</dbReference>
<keyword evidence="5" id="KW-0862">Zinc</keyword>
<dbReference type="Ensembl" id="ENSCGRT00001015836.1">
    <property type="protein sequence ID" value="ENSCGRP00001011604.1"/>
    <property type="gene ID" value="ENSCGRG00001013216.1"/>
</dbReference>
<reference evidence="17" key="1">
    <citation type="submission" date="2025-08" db="UniProtKB">
        <authorList>
            <consortium name="Ensembl"/>
        </authorList>
    </citation>
    <scope>IDENTIFICATION</scope>
</reference>
<feature type="domain" description="PHD-type" evidence="15">
    <location>
        <begin position="2"/>
        <end position="53"/>
    </location>
</feature>
<dbReference type="Pfam" id="PF00628">
    <property type="entry name" value="PHD"/>
    <property type="match status" value="1"/>
</dbReference>
<dbReference type="GO" id="GO:0051213">
    <property type="term" value="F:dioxygenase activity"/>
    <property type="evidence" value="ECO:0007669"/>
    <property type="project" value="UniProtKB-KW"/>
</dbReference>
<evidence type="ECO:0000256" key="8">
    <source>
        <dbReference type="ARBA" id="ARBA00023002"/>
    </source>
</evidence>
<dbReference type="SMART" id="SM00558">
    <property type="entry name" value="JmjC"/>
    <property type="match status" value="1"/>
</dbReference>
<dbReference type="InterPro" id="IPR003347">
    <property type="entry name" value="JmjC_dom"/>
</dbReference>
<dbReference type="Proteomes" id="UP000694386">
    <property type="component" value="Unplaced"/>
</dbReference>
<dbReference type="InterPro" id="IPR019787">
    <property type="entry name" value="Znf_PHD-finger"/>
</dbReference>
<keyword evidence="4 13" id="KW-0863">Zinc-finger</keyword>
<comment type="subcellular location">
    <subcellularLocation>
        <location evidence="1">Nucleus</location>
    </subcellularLocation>
</comment>
<evidence type="ECO:0000256" key="9">
    <source>
        <dbReference type="ARBA" id="ARBA00023004"/>
    </source>
</evidence>
<dbReference type="InterPro" id="IPR019786">
    <property type="entry name" value="Zinc_finger_PHD-type_CS"/>
</dbReference>
<feature type="domain" description="JmjC" evidence="16">
    <location>
        <begin position="192"/>
        <end position="348"/>
    </location>
</feature>
<accession>A0A8C2M2G2</accession>
<dbReference type="FunFam" id="3.30.40.10:FF:000193">
    <property type="entry name" value="lysine-specific demethylase PHF2 isoform X1"/>
    <property type="match status" value="1"/>
</dbReference>
<feature type="region of interest" description="Disordered" evidence="14">
    <location>
        <begin position="687"/>
        <end position="711"/>
    </location>
</feature>
<dbReference type="GO" id="GO:0008270">
    <property type="term" value="F:zinc ion binding"/>
    <property type="evidence" value="ECO:0007669"/>
    <property type="project" value="UniProtKB-KW"/>
</dbReference>
<dbReference type="Gene3D" id="2.60.120.650">
    <property type="entry name" value="Cupin"/>
    <property type="match status" value="1"/>
</dbReference>
<keyword evidence="9" id="KW-0408">Iron</keyword>
<dbReference type="OMA" id="ECGFERP"/>
<feature type="region of interest" description="Disordered" evidence="14">
    <location>
        <begin position="464"/>
        <end position="504"/>
    </location>
</feature>
<keyword evidence="10" id="KW-0805">Transcription regulation</keyword>
<dbReference type="PROSITE" id="PS51184">
    <property type="entry name" value="JMJC"/>
    <property type="match status" value="1"/>
</dbReference>
<dbReference type="AlphaFoldDB" id="A0A8C2M2G2"/>
<dbReference type="SMART" id="SM00249">
    <property type="entry name" value="PHD"/>
    <property type="match status" value="1"/>
</dbReference>
<evidence type="ECO:0000256" key="10">
    <source>
        <dbReference type="ARBA" id="ARBA00023015"/>
    </source>
</evidence>
<evidence type="ECO:0008006" key="19">
    <source>
        <dbReference type="Google" id="ProtNLM"/>
    </source>
</evidence>
<organism evidence="17 18">
    <name type="scientific">Cricetulus griseus</name>
    <name type="common">Chinese hamster</name>
    <name type="synonym">Cricetulus barabensis griseus</name>
    <dbReference type="NCBI Taxonomy" id="10029"/>
    <lineage>
        <taxon>Eukaryota</taxon>
        <taxon>Metazoa</taxon>
        <taxon>Chordata</taxon>
        <taxon>Craniata</taxon>
        <taxon>Vertebrata</taxon>
        <taxon>Euteleostomi</taxon>
        <taxon>Mammalia</taxon>
        <taxon>Eutheria</taxon>
        <taxon>Euarchontoglires</taxon>
        <taxon>Glires</taxon>
        <taxon>Rodentia</taxon>
        <taxon>Myomorpha</taxon>
        <taxon>Muroidea</taxon>
        <taxon>Cricetidae</taxon>
        <taxon>Cricetinae</taxon>
        <taxon>Cricetulus</taxon>
    </lineage>
</organism>
<reference evidence="17" key="2">
    <citation type="submission" date="2025-09" db="UniProtKB">
        <authorList>
            <consortium name="Ensembl"/>
        </authorList>
    </citation>
    <scope>IDENTIFICATION</scope>
</reference>
<evidence type="ECO:0000256" key="14">
    <source>
        <dbReference type="SAM" id="MobiDB-lite"/>
    </source>
</evidence>
<proteinExistence type="inferred from homology"/>
<keyword evidence="12" id="KW-0539">Nucleus</keyword>
<evidence type="ECO:0000256" key="13">
    <source>
        <dbReference type="PROSITE-ProRule" id="PRU00146"/>
    </source>
</evidence>
<evidence type="ECO:0000256" key="2">
    <source>
        <dbReference type="ARBA" id="ARBA00006942"/>
    </source>
</evidence>
<evidence type="ECO:0000256" key="12">
    <source>
        <dbReference type="ARBA" id="ARBA00023242"/>
    </source>
</evidence>
<dbReference type="Gene3D" id="1.20.58.1360">
    <property type="match status" value="1"/>
</dbReference>
<dbReference type="InterPro" id="IPR041070">
    <property type="entry name" value="JHD"/>
</dbReference>